<name>A0A6M3KCE7_9ZZZZ</name>
<dbReference type="EMBL" id="MT142386">
    <property type="protein sequence ID" value="QJA79569.1"/>
    <property type="molecule type" value="Genomic_DNA"/>
</dbReference>
<evidence type="ECO:0000313" key="2">
    <source>
        <dbReference type="EMBL" id="QJA79569.1"/>
    </source>
</evidence>
<dbReference type="AlphaFoldDB" id="A0A6M3KCE7"/>
<protein>
    <submittedName>
        <fullName evidence="2">Uncharacterized protein</fullName>
    </submittedName>
</protein>
<gene>
    <name evidence="2" type="ORF">MM415A00866_0012</name>
</gene>
<proteinExistence type="predicted"/>
<evidence type="ECO:0000256" key="1">
    <source>
        <dbReference type="SAM" id="MobiDB-lite"/>
    </source>
</evidence>
<reference evidence="2" key="1">
    <citation type="submission" date="2020-03" db="EMBL/GenBank/DDBJ databases">
        <title>The deep terrestrial virosphere.</title>
        <authorList>
            <person name="Holmfeldt K."/>
            <person name="Nilsson E."/>
            <person name="Simone D."/>
            <person name="Lopez-Fernandez M."/>
            <person name="Wu X."/>
            <person name="de Brujin I."/>
            <person name="Lundin D."/>
            <person name="Andersson A."/>
            <person name="Bertilsson S."/>
            <person name="Dopson M."/>
        </authorList>
    </citation>
    <scope>NUCLEOTIDE SEQUENCE</scope>
    <source>
        <strain evidence="2">MM415A00866</strain>
    </source>
</reference>
<accession>A0A6M3KCE7</accession>
<sequence>MYKYIGAGRFIVGLPARDIQPEELKQLGCSHQELLETGLYYYVEEYNGNSRSQKDTNRKGIKRRVNDSGN</sequence>
<organism evidence="2">
    <name type="scientific">viral metagenome</name>
    <dbReference type="NCBI Taxonomy" id="1070528"/>
    <lineage>
        <taxon>unclassified sequences</taxon>
        <taxon>metagenomes</taxon>
        <taxon>organismal metagenomes</taxon>
    </lineage>
</organism>
<feature type="region of interest" description="Disordered" evidence="1">
    <location>
        <begin position="50"/>
        <end position="70"/>
    </location>
</feature>